<comment type="subcellular location">
    <subcellularLocation>
        <location evidence="1">Nucleus</location>
    </subcellularLocation>
</comment>
<evidence type="ECO:0000256" key="3">
    <source>
        <dbReference type="ARBA" id="ARBA00023125"/>
    </source>
</evidence>
<proteinExistence type="predicted"/>
<evidence type="ECO:0000256" key="1">
    <source>
        <dbReference type="ARBA" id="ARBA00004123"/>
    </source>
</evidence>
<gene>
    <name evidence="7" type="ORF">GT037_002281</name>
</gene>
<dbReference type="RefSeq" id="XP_038790620.1">
    <property type="nucleotide sequence ID" value="XM_038927328.1"/>
</dbReference>
<evidence type="ECO:0000313" key="7">
    <source>
        <dbReference type="EMBL" id="KAF7680630.1"/>
    </source>
</evidence>
<dbReference type="PANTHER" id="PTHR31845">
    <property type="entry name" value="FINGER DOMAIN PROTEIN, PUTATIVE-RELATED"/>
    <property type="match status" value="1"/>
</dbReference>
<name>A0A8H7BCQ1_9PLEO</name>
<keyword evidence="5" id="KW-0539">Nucleus</keyword>
<dbReference type="InterPro" id="IPR051089">
    <property type="entry name" value="prtT"/>
</dbReference>
<dbReference type="EMBL" id="JAAABM010000002">
    <property type="protein sequence ID" value="KAF7680630.1"/>
    <property type="molecule type" value="Genomic_DNA"/>
</dbReference>
<keyword evidence="2" id="KW-0805">Transcription regulation</keyword>
<accession>A0A8H7BCQ1</accession>
<evidence type="ECO:0000256" key="6">
    <source>
        <dbReference type="SAM" id="MobiDB-lite"/>
    </source>
</evidence>
<reference evidence="7" key="2">
    <citation type="submission" date="2020-08" db="EMBL/GenBank/DDBJ databases">
        <title>Draft Genome Sequence of Cumin Blight Pathogen Alternaria burnsii.</title>
        <authorList>
            <person name="Feng Z."/>
        </authorList>
    </citation>
    <scope>NUCLEOTIDE SEQUENCE</scope>
    <source>
        <strain evidence="7">CBS107.38</strain>
    </source>
</reference>
<dbReference type="AlphaFoldDB" id="A0A8H7BCQ1"/>
<feature type="region of interest" description="Disordered" evidence="6">
    <location>
        <begin position="1"/>
        <end position="28"/>
    </location>
</feature>
<evidence type="ECO:0000256" key="5">
    <source>
        <dbReference type="ARBA" id="ARBA00023242"/>
    </source>
</evidence>
<comment type="caution">
    <text evidence="7">The sequence shown here is derived from an EMBL/GenBank/DDBJ whole genome shotgun (WGS) entry which is preliminary data.</text>
</comment>
<reference evidence="7" key="1">
    <citation type="submission" date="2020-01" db="EMBL/GenBank/DDBJ databases">
        <authorList>
            <person name="Feng Z.H.Z."/>
        </authorList>
    </citation>
    <scope>NUCLEOTIDE SEQUENCE</scope>
    <source>
        <strain evidence="7">CBS107.38</strain>
    </source>
</reference>
<evidence type="ECO:0000256" key="2">
    <source>
        <dbReference type="ARBA" id="ARBA00023015"/>
    </source>
</evidence>
<dbReference type="GO" id="GO:0000976">
    <property type="term" value="F:transcription cis-regulatory region binding"/>
    <property type="evidence" value="ECO:0007669"/>
    <property type="project" value="TreeGrafter"/>
</dbReference>
<keyword evidence="4" id="KW-0804">Transcription</keyword>
<feature type="non-terminal residue" evidence="7">
    <location>
        <position position="510"/>
    </location>
</feature>
<keyword evidence="3" id="KW-0238">DNA-binding</keyword>
<evidence type="ECO:0008006" key="9">
    <source>
        <dbReference type="Google" id="ProtNLM"/>
    </source>
</evidence>
<evidence type="ECO:0000256" key="4">
    <source>
        <dbReference type="ARBA" id="ARBA00023163"/>
    </source>
</evidence>
<protein>
    <recommendedName>
        <fullName evidence="9">Transcription factor domain-containing protein</fullName>
    </recommendedName>
</protein>
<sequence>CHRLGKECKSTSPARRKTSKPTTVPKRSKLEDKLDEVVSLLRTQHAAPVSMSPNDQLVLTPESSVFIQGLSYNPDNDDRLTPEQLVDFRTTYLHLFPFVYLSENLTTDDLHVRYPLLCRAIRTVLTKAVTHQSRLSKQLREQLASRIIVQGERSIDVLLSLIMCIAWSPYFTHGKQFLGSMCNLAKTVVSDLRLDKPAQPTGCPSLGPHVDNKEVRTNEGSRALLAVFILCANVSIIFEYDLMLWSPQMEDACDCLSKGRESREDGILAASARLAKIAISAAEISRRALGDPSTARYAMIAIDPLTLALSNFQRSLAPECLQHWLITGLTQTAQVAIYELALLRSSTTEMAASQLAFDSKRIGYLMELLQTCKACRDHALAGDTMSLTAPSMLIWSYCCKILFRLSSIKGVAGWDPTIVQSTVDIVQCLEQLAEIAERANSEYKAQTGEESLFAAAAETLRVKAPNWKLPTREHDNIMNSAADGWNNGLIGDIGMMDFSSDFWMPSAFNF</sequence>
<dbReference type="GO" id="GO:0000981">
    <property type="term" value="F:DNA-binding transcription factor activity, RNA polymerase II-specific"/>
    <property type="evidence" value="ECO:0007669"/>
    <property type="project" value="TreeGrafter"/>
</dbReference>
<evidence type="ECO:0000313" key="8">
    <source>
        <dbReference type="Proteomes" id="UP000596902"/>
    </source>
</evidence>
<dbReference type="GeneID" id="62200506"/>
<dbReference type="Proteomes" id="UP000596902">
    <property type="component" value="Unassembled WGS sequence"/>
</dbReference>
<dbReference type="PANTHER" id="PTHR31845:SF32">
    <property type="entry name" value="MISCELLANEOUS ZN(II)2CYS6 TRANSCRIPTION FACTOR (EUROFUNG)-RELATED"/>
    <property type="match status" value="1"/>
</dbReference>
<keyword evidence="8" id="KW-1185">Reference proteome</keyword>
<dbReference type="GO" id="GO:0005634">
    <property type="term" value="C:nucleus"/>
    <property type="evidence" value="ECO:0007669"/>
    <property type="project" value="UniProtKB-SubCell"/>
</dbReference>
<organism evidence="7 8">
    <name type="scientific">Alternaria burnsii</name>
    <dbReference type="NCBI Taxonomy" id="1187904"/>
    <lineage>
        <taxon>Eukaryota</taxon>
        <taxon>Fungi</taxon>
        <taxon>Dikarya</taxon>
        <taxon>Ascomycota</taxon>
        <taxon>Pezizomycotina</taxon>
        <taxon>Dothideomycetes</taxon>
        <taxon>Pleosporomycetidae</taxon>
        <taxon>Pleosporales</taxon>
        <taxon>Pleosporineae</taxon>
        <taxon>Pleosporaceae</taxon>
        <taxon>Alternaria</taxon>
        <taxon>Alternaria sect. Alternaria</taxon>
    </lineage>
</organism>